<dbReference type="Pfam" id="PF22381">
    <property type="entry name" value="Staph_reg_Sar_Rot"/>
    <property type="match status" value="1"/>
</dbReference>
<proteinExistence type="predicted"/>
<gene>
    <name evidence="5" type="ORF">ACFS25_15545</name>
</gene>
<dbReference type="InterPro" id="IPR036388">
    <property type="entry name" value="WH-like_DNA-bd_sf"/>
</dbReference>
<evidence type="ECO:0000259" key="4">
    <source>
        <dbReference type="Pfam" id="PF22381"/>
    </source>
</evidence>
<keyword evidence="2" id="KW-0238">DNA-binding</keyword>
<dbReference type="InterPro" id="IPR036390">
    <property type="entry name" value="WH_DNA-bd_sf"/>
</dbReference>
<evidence type="ECO:0000256" key="1">
    <source>
        <dbReference type="ARBA" id="ARBA00023015"/>
    </source>
</evidence>
<organism evidence="5 6">
    <name type="scientific">Spirosoma flavum</name>
    <dbReference type="NCBI Taxonomy" id="2048557"/>
    <lineage>
        <taxon>Bacteria</taxon>
        <taxon>Pseudomonadati</taxon>
        <taxon>Bacteroidota</taxon>
        <taxon>Cytophagia</taxon>
        <taxon>Cytophagales</taxon>
        <taxon>Cytophagaceae</taxon>
        <taxon>Spirosoma</taxon>
    </lineage>
</organism>
<dbReference type="EMBL" id="JBHUOM010000012">
    <property type="protein sequence ID" value="MFD2935205.1"/>
    <property type="molecule type" value="Genomic_DNA"/>
</dbReference>
<evidence type="ECO:0000256" key="2">
    <source>
        <dbReference type="ARBA" id="ARBA00023125"/>
    </source>
</evidence>
<keyword evidence="1" id="KW-0805">Transcription regulation</keyword>
<evidence type="ECO:0000313" key="6">
    <source>
        <dbReference type="Proteomes" id="UP001597512"/>
    </source>
</evidence>
<comment type="caution">
    <text evidence="5">The sequence shown here is derived from an EMBL/GenBank/DDBJ whole genome shotgun (WGS) entry which is preliminary data.</text>
</comment>
<dbReference type="Gene3D" id="1.10.10.10">
    <property type="entry name" value="Winged helix-like DNA-binding domain superfamily/Winged helix DNA-binding domain"/>
    <property type="match status" value="1"/>
</dbReference>
<evidence type="ECO:0000256" key="3">
    <source>
        <dbReference type="ARBA" id="ARBA00023163"/>
    </source>
</evidence>
<reference evidence="6" key="1">
    <citation type="journal article" date="2019" name="Int. J. Syst. Evol. Microbiol.">
        <title>The Global Catalogue of Microorganisms (GCM) 10K type strain sequencing project: providing services to taxonomists for standard genome sequencing and annotation.</title>
        <authorList>
            <consortium name="The Broad Institute Genomics Platform"/>
            <consortium name="The Broad Institute Genome Sequencing Center for Infectious Disease"/>
            <person name="Wu L."/>
            <person name="Ma J."/>
        </authorList>
    </citation>
    <scope>NUCLEOTIDE SEQUENCE [LARGE SCALE GENOMIC DNA]</scope>
    <source>
        <strain evidence="6">KCTC 52490</strain>
    </source>
</reference>
<evidence type="ECO:0000313" key="5">
    <source>
        <dbReference type="EMBL" id="MFD2935205.1"/>
    </source>
</evidence>
<accession>A0ABW6AIG5</accession>
<keyword evidence="3" id="KW-0804">Transcription</keyword>
<feature type="domain" description="Transcriptional regulator SarA/SarZ/Rot-like helix-turn-helix" evidence="4">
    <location>
        <begin position="2"/>
        <end position="30"/>
    </location>
</feature>
<dbReference type="InterPro" id="IPR055166">
    <property type="entry name" value="Transc_reg_Sar_Rot_HTH"/>
</dbReference>
<dbReference type="Proteomes" id="UP001597512">
    <property type="component" value="Unassembled WGS sequence"/>
</dbReference>
<dbReference type="SUPFAM" id="SSF46785">
    <property type="entry name" value="Winged helix' DNA-binding domain"/>
    <property type="match status" value="1"/>
</dbReference>
<name>A0ABW6AIG5_9BACT</name>
<sequence length="76" mass="8738">METQDLLERQRSKEDERKVIIRLTNKGNQLRMEAASTPKELETSLLSDDMTLDELVGLKNKLLILINNLSAKSHME</sequence>
<dbReference type="RefSeq" id="WP_381502675.1">
    <property type="nucleotide sequence ID" value="NZ_JBHUOM010000012.1"/>
</dbReference>
<keyword evidence="6" id="KW-1185">Reference proteome</keyword>
<protein>
    <recommendedName>
        <fullName evidence="4">Transcriptional regulator SarA/SarZ/Rot-like helix-turn-helix domain-containing protein</fullName>
    </recommendedName>
</protein>